<organism evidence="2 3">
    <name type="scientific">Gonapodya prolifera (strain JEL478)</name>
    <name type="common">Monoblepharis prolifera</name>
    <dbReference type="NCBI Taxonomy" id="1344416"/>
    <lineage>
        <taxon>Eukaryota</taxon>
        <taxon>Fungi</taxon>
        <taxon>Fungi incertae sedis</taxon>
        <taxon>Chytridiomycota</taxon>
        <taxon>Chytridiomycota incertae sedis</taxon>
        <taxon>Monoblepharidomycetes</taxon>
        <taxon>Monoblepharidales</taxon>
        <taxon>Gonapodyaceae</taxon>
        <taxon>Gonapodya</taxon>
    </lineage>
</organism>
<dbReference type="Gene3D" id="2.30.30.40">
    <property type="entry name" value="SH3 Domains"/>
    <property type="match status" value="1"/>
</dbReference>
<reference evidence="2 3" key="1">
    <citation type="journal article" date="2015" name="Genome Biol. Evol.">
        <title>Phylogenomic analyses indicate that early fungi evolved digesting cell walls of algal ancestors of land plants.</title>
        <authorList>
            <person name="Chang Y."/>
            <person name="Wang S."/>
            <person name="Sekimoto S."/>
            <person name="Aerts A.L."/>
            <person name="Choi C."/>
            <person name="Clum A."/>
            <person name="LaButti K.M."/>
            <person name="Lindquist E.A."/>
            <person name="Yee Ngan C."/>
            <person name="Ohm R.A."/>
            <person name="Salamov A.A."/>
            <person name="Grigoriev I.V."/>
            <person name="Spatafora J.W."/>
            <person name="Berbee M.L."/>
        </authorList>
    </citation>
    <scope>NUCLEOTIDE SEQUENCE [LARGE SCALE GENOMIC DNA]</scope>
    <source>
        <strain evidence="2 3">JEL478</strain>
    </source>
</reference>
<feature type="region of interest" description="Disordered" evidence="1">
    <location>
        <begin position="1"/>
        <end position="47"/>
    </location>
</feature>
<protein>
    <recommendedName>
        <fullName evidence="4">SH3 domain-containing protein</fullName>
    </recommendedName>
</protein>
<dbReference type="Proteomes" id="UP000070544">
    <property type="component" value="Unassembled WGS sequence"/>
</dbReference>
<dbReference type="SUPFAM" id="SSF50044">
    <property type="entry name" value="SH3-domain"/>
    <property type="match status" value="1"/>
</dbReference>
<evidence type="ECO:0000256" key="1">
    <source>
        <dbReference type="SAM" id="MobiDB-lite"/>
    </source>
</evidence>
<dbReference type="EMBL" id="KQ965752">
    <property type="protein sequence ID" value="KXS16465.1"/>
    <property type="molecule type" value="Genomic_DNA"/>
</dbReference>
<sequence>MSRKSAGAKSPETDSTQEMASPTSMPLSETVASGTGSGPRKPLLNPSHTMGALPTYVTNVGASVALPMYESRALVSDPTSNQRSQRTSISKSASVTSGALSEISGATIVNSSVHSGTHWFFSLLATAQGKEQESSVSYTGKPLPVAMRYEATAVDEITLEATQLVDVKTVYRDGWAVGLNLAAHKYGFFPM</sequence>
<proteinExistence type="predicted"/>
<dbReference type="InterPro" id="IPR036028">
    <property type="entry name" value="SH3-like_dom_sf"/>
</dbReference>
<keyword evidence="3" id="KW-1185">Reference proteome</keyword>
<accession>A0A139AJ86</accession>
<evidence type="ECO:0000313" key="2">
    <source>
        <dbReference type="EMBL" id="KXS16465.1"/>
    </source>
</evidence>
<gene>
    <name evidence="2" type="ORF">M427DRAFT_290946</name>
</gene>
<dbReference type="AlphaFoldDB" id="A0A139AJ86"/>
<evidence type="ECO:0000313" key="3">
    <source>
        <dbReference type="Proteomes" id="UP000070544"/>
    </source>
</evidence>
<dbReference type="OrthoDB" id="5595608at2759"/>
<name>A0A139AJ86_GONPJ</name>
<evidence type="ECO:0008006" key="4">
    <source>
        <dbReference type="Google" id="ProtNLM"/>
    </source>
</evidence>
<feature type="compositionally biased region" description="Polar residues" evidence="1">
    <location>
        <begin position="13"/>
        <end position="34"/>
    </location>
</feature>